<proteinExistence type="predicted"/>
<evidence type="ECO:0000313" key="3">
    <source>
        <dbReference type="Proteomes" id="UP000287171"/>
    </source>
</evidence>
<dbReference type="Gene3D" id="2.40.380.10">
    <property type="entry name" value="FomD-like"/>
    <property type="match status" value="1"/>
</dbReference>
<evidence type="ECO:0000259" key="1">
    <source>
        <dbReference type="Pfam" id="PF04167"/>
    </source>
</evidence>
<dbReference type="Proteomes" id="UP000287171">
    <property type="component" value="Unassembled WGS sequence"/>
</dbReference>
<name>A0A402B5A7_9CHLR</name>
<accession>A0A402B5A7</accession>
<keyword evidence="3" id="KW-1185">Reference proteome</keyword>
<protein>
    <recommendedName>
        <fullName evidence="1">DUF402 domain-containing protein</fullName>
    </recommendedName>
</protein>
<dbReference type="SUPFAM" id="SSF159234">
    <property type="entry name" value="FomD-like"/>
    <property type="match status" value="1"/>
</dbReference>
<dbReference type="EMBL" id="BIFT01000001">
    <property type="protein sequence ID" value="GCE26541.1"/>
    <property type="molecule type" value="Genomic_DNA"/>
</dbReference>
<dbReference type="RefSeq" id="WP_126626980.1">
    <property type="nucleotide sequence ID" value="NZ_BIFT01000001.1"/>
</dbReference>
<evidence type="ECO:0000313" key="2">
    <source>
        <dbReference type="EMBL" id="GCE26541.1"/>
    </source>
</evidence>
<comment type="caution">
    <text evidence="2">The sequence shown here is derived from an EMBL/GenBank/DDBJ whole genome shotgun (WGS) entry which is preliminary data.</text>
</comment>
<dbReference type="AlphaFoldDB" id="A0A402B5A7"/>
<dbReference type="InterPro" id="IPR035930">
    <property type="entry name" value="FomD-like_sf"/>
</dbReference>
<gene>
    <name evidence="2" type="ORF">KDA_20250</name>
</gene>
<organism evidence="2 3">
    <name type="scientific">Dictyobacter alpinus</name>
    <dbReference type="NCBI Taxonomy" id="2014873"/>
    <lineage>
        <taxon>Bacteria</taxon>
        <taxon>Bacillati</taxon>
        <taxon>Chloroflexota</taxon>
        <taxon>Ktedonobacteria</taxon>
        <taxon>Ktedonobacterales</taxon>
        <taxon>Dictyobacteraceae</taxon>
        <taxon>Dictyobacter</taxon>
    </lineage>
</organism>
<dbReference type="Pfam" id="PF04167">
    <property type="entry name" value="DUF402"/>
    <property type="match status" value="1"/>
</dbReference>
<dbReference type="InterPro" id="IPR007295">
    <property type="entry name" value="DUF402"/>
</dbReference>
<feature type="domain" description="DUF402" evidence="1">
    <location>
        <begin position="34"/>
        <end position="153"/>
    </location>
</feature>
<reference evidence="3" key="1">
    <citation type="submission" date="2018-12" db="EMBL/GenBank/DDBJ databases">
        <title>Tengunoibacter tsumagoiensis gen. nov., sp. nov., Dictyobacter kobayashii sp. nov., D. alpinus sp. nov., and D. joshuensis sp. nov. and description of Dictyobacteraceae fam. nov. within the order Ktedonobacterales isolated from Tengu-no-mugimeshi.</title>
        <authorList>
            <person name="Wang C.M."/>
            <person name="Zheng Y."/>
            <person name="Sakai Y."/>
            <person name="Toyoda A."/>
            <person name="Minakuchi Y."/>
            <person name="Abe K."/>
            <person name="Yokota A."/>
            <person name="Yabe S."/>
        </authorList>
    </citation>
    <scope>NUCLEOTIDE SEQUENCE [LARGE SCALE GENOMIC DNA]</scope>
    <source>
        <strain evidence="3">Uno16</strain>
    </source>
</reference>
<sequence length="186" mass="22019">MLLEAVIRKMLVDGDQWASWQGYHIPVSEQYFVIWTPIGTPMHWKPGTWTAYKHQLSYFWPEAWYTIHAGYDEQGKCISVYCDVVLPRADYTNTAEELIYVDLYIDVVVREDYSVYTKDQEVFERAARAYPIVEQSRKRSFEALDWLDEQARQWTGPFEVIPRQLSGTNFELYEPEEAAKMLQKQI</sequence>
<dbReference type="OrthoDB" id="153123at2"/>